<dbReference type="InterPro" id="IPR036965">
    <property type="entry name" value="Terpene_synth_N_sf"/>
</dbReference>
<dbReference type="Proteomes" id="UP000017836">
    <property type="component" value="Unassembled WGS sequence"/>
</dbReference>
<organism evidence="1 2">
    <name type="scientific">Amborella trichopoda</name>
    <dbReference type="NCBI Taxonomy" id="13333"/>
    <lineage>
        <taxon>Eukaryota</taxon>
        <taxon>Viridiplantae</taxon>
        <taxon>Streptophyta</taxon>
        <taxon>Embryophyta</taxon>
        <taxon>Tracheophyta</taxon>
        <taxon>Spermatophyta</taxon>
        <taxon>Magnoliopsida</taxon>
        <taxon>Amborellales</taxon>
        <taxon>Amborellaceae</taxon>
        <taxon>Amborella</taxon>
    </lineage>
</organism>
<protein>
    <submittedName>
        <fullName evidence="1">Uncharacterized protein</fullName>
    </submittedName>
</protein>
<gene>
    <name evidence="1" type="ORF">AMTR_s01573p00008190</name>
</gene>
<dbReference type="Gramene" id="ERN10548">
    <property type="protein sequence ID" value="ERN10548"/>
    <property type="gene ID" value="AMTR_s01573p00008190"/>
</dbReference>
<dbReference type="EMBL" id="KI392820">
    <property type="protein sequence ID" value="ERN10548.1"/>
    <property type="molecule type" value="Genomic_DNA"/>
</dbReference>
<name>U5CYC8_AMBTC</name>
<sequence>VVKELMEKGGEGGSYPIESYEGISALLDLYRCSQTGFPFESHIMHEAANSAESRLQRALLLEGPHLETNNLRKEVQLSIHAKSDVQLSMHTNGGNRLGQVLVDLDPYSI</sequence>
<keyword evidence="2" id="KW-1185">Reference proteome</keyword>
<accession>U5CYC8</accession>
<dbReference type="AlphaFoldDB" id="U5CYC8"/>
<dbReference type="GO" id="GO:0010333">
    <property type="term" value="F:terpene synthase activity"/>
    <property type="evidence" value="ECO:0007669"/>
    <property type="project" value="InterPro"/>
</dbReference>
<reference evidence="2" key="1">
    <citation type="journal article" date="2013" name="Science">
        <title>The Amborella genome and the evolution of flowering plants.</title>
        <authorList>
            <consortium name="Amborella Genome Project"/>
        </authorList>
    </citation>
    <scope>NUCLEOTIDE SEQUENCE [LARGE SCALE GENOMIC DNA]</scope>
</reference>
<dbReference type="Gene3D" id="1.50.10.130">
    <property type="entry name" value="Terpene synthase, N-terminal domain"/>
    <property type="match status" value="1"/>
</dbReference>
<feature type="non-terminal residue" evidence="1">
    <location>
        <position position="1"/>
    </location>
</feature>
<proteinExistence type="predicted"/>
<evidence type="ECO:0000313" key="1">
    <source>
        <dbReference type="EMBL" id="ERN10548.1"/>
    </source>
</evidence>
<dbReference type="HOGENOM" id="CLU_2190669_0_0_1"/>
<evidence type="ECO:0000313" key="2">
    <source>
        <dbReference type="Proteomes" id="UP000017836"/>
    </source>
</evidence>